<comment type="caution">
    <text evidence="3">The sequence shown here is derived from an EMBL/GenBank/DDBJ whole genome shotgun (WGS) entry which is preliminary data.</text>
</comment>
<evidence type="ECO:0000313" key="3">
    <source>
        <dbReference type="EMBL" id="CAK0840504.1"/>
    </source>
</evidence>
<organism evidence="3 4">
    <name type="scientific">Prorocentrum cordatum</name>
    <dbReference type="NCBI Taxonomy" id="2364126"/>
    <lineage>
        <taxon>Eukaryota</taxon>
        <taxon>Sar</taxon>
        <taxon>Alveolata</taxon>
        <taxon>Dinophyceae</taxon>
        <taxon>Prorocentrales</taxon>
        <taxon>Prorocentraceae</taxon>
        <taxon>Prorocentrum</taxon>
    </lineage>
</organism>
<protein>
    <recommendedName>
        <fullName evidence="5">Secreted protein</fullName>
    </recommendedName>
</protein>
<feature type="compositionally biased region" description="Low complexity" evidence="1">
    <location>
        <begin position="75"/>
        <end position="85"/>
    </location>
</feature>
<accession>A0ABN9T6M1</accession>
<gene>
    <name evidence="3" type="ORF">PCOR1329_LOCUS35936</name>
</gene>
<proteinExistence type="predicted"/>
<keyword evidence="4" id="KW-1185">Reference proteome</keyword>
<evidence type="ECO:0000313" key="4">
    <source>
        <dbReference type="Proteomes" id="UP001189429"/>
    </source>
</evidence>
<feature type="chain" id="PRO_5045826339" description="Secreted protein" evidence="2">
    <location>
        <begin position="18"/>
        <end position="99"/>
    </location>
</feature>
<feature type="region of interest" description="Disordered" evidence="1">
    <location>
        <begin position="66"/>
        <end position="85"/>
    </location>
</feature>
<feature type="signal peptide" evidence="2">
    <location>
        <begin position="1"/>
        <end position="17"/>
    </location>
</feature>
<evidence type="ECO:0000256" key="1">
    <source>
        <dbReference type="SAM" id="MobiDB-lite"/>
    </source>
</evidence>
<dbReference type="Proteomes" id="UP001189429">
    <property type="component" value="Unassembled WGS sequence"/>
</dbReference>
<dbReference type="EMBL" id="CAUYUJ010014385">
    <property type="protein sequence ID" value="CAK0840504.1"/>
    <property type="molecule type" value="Genomic_DNA"/>
</dbReference>
<evidence type="ECO:0008006" key="5">
    <source>
        <dbReference type="Google" id="ProtNLM"/>
    </source>
</evidence>
<keyword evidence="2" id="KW-0732">Signal</keyword>
<sequence>MAGTSSSPSSSAMLVLAAFLPAMPPPRHPPSHGQATGPAPLASGIISIVSDAWYLYAGPCRDDVLPSGRASTAQGTTGTGTVRPTRTSHALYSLPWLTS</sequence>
<name>A0ABN9T6M1_9DINO</name>
<evidence type="ECO:0000256" key="2">
    <source>
        <dbReference type="SAM" id="SignalP"/>
    </source>
</evidence>
<reference evidence="3" key="1">
    <citation type="submission" date="2023-10" db="EMBL/GenBank/DDBJ databases">
        <authorList>
            <person name="Chen Y."/>
            <person name="Shah S."/>
            <person name="Dougan E. K."/>
            <person name="Thang M."/>
            <person name="Chan C."/>
        </authorList>
    </citation>
    <scope>NUCLEOTIDE SEQUENCE [LARGE SCALE GENOMIC DNA]</scope>
</reference>